<keyword evidence="5" id="KW-0326">Glycosidase</keyword>
<feature type="active site" description="Proton donor" evidence="6">
    <location>
        <position position="337"/>
    </location>
</feature>
<comment type="caution">
    <text evidence="9">The sequence shown here is derived from an EMBL/GenBank/DDBJ whole genome shotgun (WGS) entry which is preliminary data.</text>
</comment>
<comment type="similarity">
    <text evidence="2">Belongs to the glycosyl hydrolase 20 family.</text>
</comment>
<dbReference type="Proteomes" id="UP001155483">
    <property type="component" value="Unassembled WGS sequence"/>
</dbReference>
<dbReference type="GO" id="GO:0016020">
    <property type="term" value="C:membrane"/>
    <property type="evidence" value="ECO:0007669"/>
    <property type="project" value="TreeGrafter"/>
</dbReference>
<name>A0A9X2XP02_9BACT</name>
<dbReference type="InterPro" id="IPR015883">
    <property type="entry name" value="Glyco_hydro_20_cat"/>
</dbReference>
<feature type="domain" description="Beta-hexosaminidase bacterial type N-terminal" evidence="8">
    <location>
        <begin position="34"/>
        <end position="158"/>
    </location>
</feature>
<reference evidence="9" key="1">
    <citation type="submission" date="2022-09" db="EMBL/GenBank/DDBJ databases">
        <authorList>
            <person name="Yuan C."/>
            <person name="Ke Z."/>
        </authorList>
    </citation>
    <scope>NUCLEOTIDE SEQUENCE</scope>
    <source>
        <strain evidence="9">LB-8</strain>
    </source>
</reference>
<evidence type="ECO:0000256" key="2">
    <source>
        <dbReference type="ARBA" id="ARBA00006285"/>
    </source>
</evidence>
<dbReference type="GO" id="GO:0030203">
    <property type="term" value="P:glycosaminoglycan metabolic process"/>
    <property type="evidence" value="ECO:0007669"/>
    <property type="project" value="TreeGrafter"/>
</dbReference>
<dbReference type="Gene3D" id="3.20.20.80">
    <property type="entry name" value="Glycosidases"/>
    <property type="match status" value="1"/>
</dbReference>
<dbReference type="InterPro" id="IPR017853">
    <property type="entry name" value="GH"/>
</dbReference>
<evidence type="ECO:0000256" key="4">
    <source>
        <dbReference type="ARBA" id="ARBA00022801"/>
    </source>
</evidence>
<evidence type="ECO:0000313" key="9">
    <source>
        <dbReference type="EMBL" id="MCU7550093.1"/>
    </source>
</evidence>
<dbReference type="EMBL" id="JAOTIF010000009">
    <property type="protein sequence ID" value="MCU7550093.1"/>
    <property type="molecule type" value="Genomic_DNA"/>
</dbReference>
<evidence type="ECO:0000259" key="8">
    <source>
        <dbReference type="Pfam" id="PF02838"/>
    </source>
</evidence>
<feature type="domain" description="Glycoside hydrolase family 20 catalytic" evidence="7">
    <location>
        <begin position="162"/>
        <end position="514"/>
    </location>
</feature>
<dbReference type="RefSeq" id="WP_279297533.1">
    <property type="nucleotide sequence ID" value="NZ_JAOTIF010000009.1"/>
</dbReference>
<dbReference type="InterPro" id="IPR015882">
    <property type="entry name" value="HEX_bac_N"/>
</dbReference>
<proteinExistence type="inferred from homology"/>
<reference evidence="9" key="2">
    <citation type="submission" date="2023-04" db="EMBL/GenBank/DDBJ databases">
        <title>Paracnuella aquatica gen. nov., sp. nov., a member of the family Chitinophagaceae isolated from a hot spring.</title>
        <authorList>
            <person name="Wang C."/>
        </authorList>
    </citation>
    <scope>NUCLEOTIDE SEQUENCE</scope>
    <source>
        <strain evidence="9">LB-8</strain>
    </source>
</reference>
<dbReference type="PRINTS" id="PR00738">
    <property type="entry name" value="GLHYDRLASE20"/>
</dbReference>
<dbReference type="GO" id="GO:0005975">
    <property type="term" value="P:carbohydrate metabolic process"/>
    <property type="evidence" value="ECO:0007669"/>
    <property type="project" value="InterPro"/>
</dbReference>
<dbReference type="InterPro" id="IPR025705">
    <property type="entry name" value="Beta_hexosaminidase_sua/sub"/>
</dbReference>
<sequence length="590" mass="68273">MQEQFLYIWVLKVRFINGLLLISLFATSIHAQEVQIIPQPAHLTKKAGSFMLTKNTVIVIQNKEDKKSAYFLNSYLKQIYGFQLPFQKHATGKAITIFTNNNTSDKDKDAYTFESGPAGILIKGNTYAGTFYGMQTLIQLLPTKKAASLKIPSVYIQDEPRFMHRGSLLDVGRHFFPVAFIKKYIDYLALHKMNYFHWHLTDDPGWRIEIKKYPKLTEVGAWRNRSLMGRYPGIGFENKRYGGYYTQEQIKEIVQYAADRYITILPEIEMPGHSYAALASYPELGCSEGPYTVPEVYRVDAQVFCAGKEYTFEFLQNVLDEVLELFPSQYIHIGGDECPKDGWKTCPRCQARIKNEGLKDEHELQSYFIQRIEKYLNSKGRTLIGWDDILEGGLAPNAVVMSWRGESGGITAAKEKHKVIMTPSSHLYFDYSQVEREDSVTIGWFDYAKNENWFTPIEKVYNYEPIPKELSPEESKYVLGAQGNVWTEYITNPRKVEYMLFPRISAISEVLWTPKEKKNWNDFEKRLIPQLQRYDLWKVNYSKAHFGLEATVLPQMTLLVLNGNFHPIILRQLSVIIMLLVVQYIKSQSK</sequence>
<dbReference type="PANTHER" id="PTHR22600">
    <property type="entry name" value="BETA-HEXOSAMINIDASE"/>
    <property type="match status" value="1"/>
</dbReference>
<keyword evidence="4" id="KW-0378">Hydrolase</keyword>
<dbReference type="InterPro" id="IPR029018">
    <property type="entry name" value="Hex-like_dom2"/>
</dbReference>
<keyword evidence="10" id="KW-1185">Reference proteome</keyword>
<evidence type="ECO:0000259" key="7">
    <source>
        <dbReference type="Pfam" id="PF00728"/>
    </source>
</evidence>
<gene>
    <name evidence="9" type="ORF">OCK74_13295</name>
</gene>
<evidence type="ECO:0000256" key="5">
    <source>
        <dbReference type="ARBA" id="ARBA00023295"/>
    </source>
</evidence>
<evidence type="ECO:0000313" key="10">
    <source>
        <dbReference type="Proteomes" id="UP001155483"/>
    </source>
</evidence>
<evidence type="ECO:0000256" key="1">
    <source>
        <dbReference type="ARBA" id="ARBA00001231"/>
    </source>
</evidence>
<dbReference type="Gene3D" id="3.30.379.10">
    <property type="entry name" value="Chitobiase/beta-hexosaminidase domain 2-like"/>
    <property type="match status" value="1"/>
</dbReference>
<dbReference type="Pfam" id="PF02838">
    <property type="entry name" value="Glyco_hydro_20b"/>
    <property type="match status" value="1"/>
</dbReference>
<dbReference type="EC" id="3.2.1.52" evidence="3"/>
<dbReference type="Pfam" id="PF00728">
    <property type="entry name" value="Glyco_hydro_20"/>
    <property type="match status" value="1"/>
</dbReference>
<accession>A0A9X2XP02</accession>
<dbReference type="AlphaFoldDB" id="A0A9X2XP02"/>
<evidence type="ECO:0000256" key="3">
    <source>
        <dbReference type="ARBA" id="ARBA00012663"/>
    </source>
</evidence>
<dbReference type="GO" id="GO:0004563">
    <property type="term" value="F:beta-N-acetylhexosaminidase activity"/>
    <property type="evidence" value="ECO:0007669"/>
    <property type="project" value="UniProtKB-EC"/>
</dbReference>
<comment type="catalytic activity">
    <reaction evidence="1">
        <text>Hydrolysis of terminal non-reducing N-acetyl-D-hexosamine residues in N-acetyl-beta-D-hexosaminides.</text>
        <dbReference type="EC" id="3.2.1.52"/>
    </reaction>
</comment>
<dbReference type="PANTHER" id="PTHR22600:SF57">
    <property type="entry name" value="BETA-N-ACETYLHEXOSAMINIDASE"/>
    <property type="match status" value="1"/>
</dbReference>
<organism evidence="9 10">
    <name type="scientific">Paraflavisolibacter caeni</name>
    <dbReference type="NCBI Taxonomy" id="2982496"/>
    <lineage>
        <taxon>Bacteria</taxon>
        <taxon>Pseudomonadati</taxon>
        <taxon>Bacteroidota</taxon>
        <taxon>Chitinophagia</taxon>
        <taxon>Chitinophagales</taxon>
        <taxon>Chitinophagaceae</taxon>
        <taxon>Paraflavisolibacter</taxon>
    </lineage>
</organism>
<protein>
    <recommendedName>
        <fullName evidence="3">beta-N-acetylhexosaminidase</fullName>
        <ecNumber evidence="3">3.2.1.52</ecNumber>
    </recommendedName>
</protein>
<dbReference type="CDD" id="cd06563">
    <property type="entry name" value="GH20_chitobiase-like"/>
    <property type="match status" value="1"/>
</dbReference>
<dbReference type="SUPFAM" id="SSF55545">
    <property type="entry name" value="beta-N-acetylhexosaminidase-like domain"/>
    <property type="match status" value="1"/>
</dbReference>
<evidence type="ECO:0000256" key="6">
    <source>
        <dbReference type="PIRSR" id="PIRSR625705-1"/>
    </source>
</evidence>
<dbReference type="SUPFAM" id="SSF51445">
    <property type="entry name" value="(Trans)glycosidases"/>
    <property type="match status" value="1"/>
</dbReference>